<protein>
    <submittedName>
        <fullName evidence="12">Two-component system repressor protein LuxO</fullName>
    </submittedName>
</protein>
<dbReference type="Gene3D" id="1.10.10.60">
    <property type="entry name" value="Homeodomain-like"/>
    <property type="match status" value="1"/>
</dbReference>
<dbReference type="InterPro" id="IPR025943">
    <property type="entry name" value="Sigma_54_int_dom_ATP-bd_2"/>
</dbReference>
<dbReference type="Pfam" id="PF00072">
    <property type="entry name" value="Response_reg"/>
    <property type="match status" value="1"/>
</dbReference>
<sequence length="493" mass="53311">MADTETATILIVEDSPTLALTYETYLTPLGYPITQAHTGKVALNHIENQTPSVILLDLKLPDMDGLDILRRVSADGLRSRVIVITAHGSVATAVAAMREGAADFLVKPFSAERLTTTVNTALEVVRLTELVDEYRGRGRSFGDFIGESAPMQAVYSMIQDAAPSRASVFITGESGTGKELCAQAIHRASPRTEAPFIALNCAAIPANLIESEIFGHVKGAFTGATENRDGAAVKASGGTLFLDEICEMPLDLQAKLLRFIQTGQVVPVGSNDARTVNVRFVCATNRDPWEEVAEGRFREDLYYRLHVIPIHLPPLRDRGDDVQKIAQSLLLRFAGEEGKAFHGFSDDAVSRLRTHNWPGNVRELSNVIQSAVVLNDGDVVNGAMLRLPVRQAGDRGTAEKGIGDRETGDRAATPAGMPPVAETAPDHVAMNGLAAHDLPTMEEEIEPLEIVERRTIEHAIRLCGGSVGRAARRLGVDPSTLYRKIKGWQKAAS</sequence>
<dbReference type="Pfam" id="PF00158">
    <property type="entry name" value="Sigma54_activat"/>
    <property type="match status" value="1"/>
</dbReference>
<dbReference type="GO" id="GO:0043565">
    <property type="term" value="F:sequence-specific DNA binding"/>
    <property type="evidence" value="ECO:0007669"/>
    <property type="project" value="InterPro"/>
</dbReference>
<dbReference type="PROSITE" id="PS50110">
    <property type="entry name" value="RESPONSE_REGULATORY"/>
    <property type="match status" value="1"/>
</dbReference>
<evidence type="ECO:0000256" key="4">
    <source>
        <dbReference type="ARBA" id="ARBA00023015"/>
    </source>
</evidence>
<evidence type="ECO:0000313" key="12">
    <source>
        <dbReference type="EMBL" id="RMB01897.1"/>
    </source>
</evidence>
<comment type="caution">
    <text evidence="12">The sequence shown here is derived from an EMBL/GenBank/DDBJ whole genome shotgun (WGS) entry which is preliminary data.</text>
</comment>
<dbReference type="PANTHER" id="PTHR32071:SF117">
    <property type="entry name" value="PTS-DEPENDENT DIHYDROXYACETONE KINASE OPERON REGULATORY PROTEIN-RELATED"/>
    <property type="match status" value="1"/>
</dbReference>
<dbReference type="InterPro" id="IPR011006">
    <property type="entry name" value="CheY-like_superfamily"/>
</dbReference>
<dbReference type="InterPro" id="IPR009057">
    <property type="entry name" value="Homeodomain-like_sf"/>
</dbReference>
<dbReference type="PANTHER" id="PTHR32071">
    <property type="entry name" value="TRANSCRIPTIONAL REGULATORY PROTEIN"/>
    <property type="match status" value="1"/>
</dbReference>
<dbReference type="InterPro" id="IPR025944">
    <property type="entry name" value="Sigma_54_int_dom_CS"/>
</dbReference>
<dbReference type="PROSITE" id="PS00676">
    <property type="entry name" value="SIGMA54_INTERACT_2"/>
    <property type="match status" value="1"/>
</dbReference>
<dbReference type="Pfam" id="PF02954">
    <property type="entry name" value="HTH_8"/>
    <property type="match status" value="1"/>
</dbReference>
<keyword evidence="7" id="KW-0804">Transcription</keyword>
<keyword evidence="6" id="KW-0010">Activator</keyword>
<feature type="modified residue" description="4-aspartylphosphate" evidence="8">
    <location>
        <position position="57"/>
    </location>
</feature>
<dbReference type="Gene3D" id="1.10.8.60">
    <property type="match status" value="1"/>
</dbReference>
<dbReference type="SMART" id="SM00382">
    <property type="entry name" value="AAA"/>
    <property type="match status" value="1"/>
</dbReference>
<proteinExistence type="predicted"/>
<dbReference type="PROSITE" id="PS50045">
    <property type="entry name" value="SIGMA54_INTERACT_4"/>
    <property type="match status" value="1"/>
</dbReference>
<keyword evidence="3" id="KW-0902">Two-component regulatory system</keyword>
<dbReference type="PROSITE" id="PS00688">
    <property type="entry name" value="SIGMA54_INTERACT_3"/>
    <property type="match status" value="1"/>
</dbReference>
<dbReference type="InterPro" id="IPR001789">
    <property type="entry name" value="Sig_transdc_resp-reg_receiver"/>
</dbReference>
<dbReference type="InterPro" id="IPR002197">
    <property type="entry name" value="HTH_Fis"/>
</dbReference>
<gene>
    <name evidence="12" type="ORF">BXY39_3405</name>
</gene>
<dbReference type="GO" id="GO:0006355">
    <property type="term" value="P:regulation of DNA-templated transcription"/>
    <property type="evidence" value="ECO:0007669"/>
    <property type="project" value="InterPro"/>
</dbReference>
<evidence type="ECO:0000256" key="9">
    <source>
        <dbReference type="SAM" id="MobiDB-lite"/>
    </source>
</evidence>
<feature type="domain" description="Sigma-54 factor interaction" evidence="10">
    <location>
        <begin position="144"/>
        <end position="373"/>
    </location>
</feature>
<evidence type="ECO:0000259" key="10">
    <source>
        <dbReference type="PROSITE" id="PS50045"/>
    </source>
</evidence>
<dbReference type="SMART" id="SM00448">
    <property type="entry name" value="REC"/>
    <property type="match status" value="1"/>
</dbReference>
<dbReference type="SUPFAM" id="SSF52172">
    <property type="entry name" value="CheY-like"/>
    <property type="match status" value="1"/>
</dbReference>
<evidence type="ECO:0000256" key="8">
    <source>
        <dbReference type="PROSITE-ProRule" id="PRU00169"/>
    </source>
</evidence>
<evidence type="ECO:0000256" key="6">
    <source>
        <dbReference type="ARBA" id="ARBA00023159"/>
    </source>
</evidence>
<dbReference type="OrthoDB" id="9802388at2"/>
<feature type="region of interest" description="Disordered" evidence="9">
    <location>
        <begin position="391"/>
        <end position="416"/>
    </location>
</feature>
<dbReference type="Proteomes" id="UP000271227">
    <property type="component" value="Unassembled WGS sequence"/>
</dbReference>
<evidence type="ECO:0000256" key="2">
    <source>
        <dbReference type="ARBA" id="ARBA00022840"/>
    </source>
</evidence>
<dbReference type="AlphaFoldDB" id="A0A3M0BZT6"/>
<dbReference type="Pfam" id="PF25601">
    <property type="entry name" value="AAA_lid_14"/>
    <property type="match status" value="1"/>
</dbReference>
<keyword evidence="2" id="KW-0067">ATP-binding</keyword>
<feature type="domain" description="Response regulatory" evidence="11">
    <location>
        <begin position="8"/>
        <end position="122"/>
    </location>
</feature>
<evidence type="ECO:0000259" key="11">
    <source>
        <dbReference type="PROSITE" id="PS50110"/>
    </source>
</evidence>
<dbReference type="EMBL" id="REFR01000015">
    <property type="protein sequence ID" value="RMB01897.1"/>
    <property type="molecule type" value="Genomic_DNA"/>
</dbReference>
<dbReference type="RefSeq" id="WP_121940046.1">
    <property type="nucleotide sequence ID" value="NZ_REFR01000015.1"/>
</dbReference>
<evidence type="ECO:0000256" key="5">
    <source>
        <dbReference type="ARBA" id="ARBA00023125"/>
    </source>
</evidence>
<dbReference type="SUPFAM" id="SSF52540">
    <property type="entry name" value="P-loop containing nucleoside triphosphate hydrolases"/>
    <property type="match status" value="1"/>
</dbReference>
<evidence type="ECO:0000256" key="3">
    <source>
        <dbReference type="ARBA" id="ARBA00023012"/>
    </source>
</evidence>
<dbReference type="InParanoid" id="A0A3M0BZT6"/>
<name>A0A3M0BZT6_9PROT</name>
<dbReference type="InterPro" id="IPR058031">
    <property type="entry name" value="AAA_lid_NorR"/>
</dbReference>
<keyword evidence="1" id="KW-0547">Nucleotide-binding</keyword>
<evidence type="ECO:0000256" key="1">
    <source>
        <dbReference type="ARBA" id="ARBA00022741"/>
    </source>
</evidence>
<dbReference type="InterPro" id="IPR003593">
    <property type="entry name" value="AAA+_ATPase"/>
</dbReference>
<keyword evidence="8" id="KW-0597">Phosphoprotein</keyword>
<keyword evidence="4" id="KW-0805">Transcription regulation</keyword>
<dbReference type="GO" id="GO:0005524">
    <property type="term" value="F:ATP binding"/>
    <property type="evidence" value="ECO:0007669"/>
    <property type="project" value="UniProtKB-KW"/>
</dbReference>
<dbReference type="CDD" id="cd00009">
    <property type="entry name" value="AAA"/>
    <property type="match status" value="1"/>
</dbReference>
<dbReference type="Gene3D" id="3.40.50.2300">
    <property type="match status" value="1"/>
</dbReference>
<accession>A0A3M0BZT6</accession>
<keyword evidence="13" id="KW-1185">Reference proteome</keyword>
<keyword evidence="5" id="KW-0238">DNA-binding</keyword>
<reference evidence="12 13" key="1">
    <citation type="submission" date="2018-10" db="EMBL/GenBank/DDBJ databases">
        <title>Genomic Encyclopedia of Archaeal and Bacterial Type Strains, Phase II (KMG-II): from individual species to whole genera.</title>
        <authorList>
            <person name="Goeker M."/>
        </authorList>
    </citation>
    <scope>NUCLEOTIDE SEQUENCE [LARGE SCALE GENOMIC DNA]</scope>
    <source>
        <strain evidence="12 13">DSM 25217</strain>
    </source>
</reference>
<dbReference type="InterPro" id="IPR002078">
    <property type="entry name" value="Sigma_54_int"/>
</dbReference>
<feature type="compositionally biased region" description="Basic and acidic residues" evidence="9">
    <location>
        <begin position="392"/>
        <end position="409"/>
    </location>
</feature>
<organism evidence="12 13">
    <name type="scientific">Eilatimonas milleporae</name>
    <dbReference type="NCBI Taxonomy" id="911205"/>
    <lineage>
        <taxon>Bacteria</taxon>
        <taxon>Pseudomonadati</taxon>
        <taxon>Pseudomonadota</taxon>
        <taxon>Alphaproteobacteria</taxon>
        <taxon>Kordiimonadales</taxon>
        <taxon>Kordiimonadaceae</taxon>
        <taxon>Eilatimonas</taxon>
    </lineage>
</organism>
<dbReference type="InterPro" id="IPR027417">
    <property type="entry name" value="P-loop_NTPase"/>
</dbReference>
<evidence type="ECO:0000256" key="7">
    <source>
        <dbReference type="ARBA" id="ARBA00023163"/>
    </source>
</evidence>
<dbReference type="GO" id="GO:0000160">
    <property type="term" value="P:phosphorelay signal transduction system"/>
    <property type="evidence" value="ECO:0007669"/>
    <property type="project" value="UniProtKB-KW"/>
</dbReference>
<dbReference type="FunFam" id="3.40.50.300:FF:000006">
    <property type="entry name" value="DNA-binding transcriptional regulator NtrC"/>
    <property type="match status" value="1"/>
</dbReference>
<dbReference type="SUPFAM" id="SSF46689">
    <property type="entry name" value="Homeodomain-like"/>
    <property type="match status" value="1"/>
</dbReference>
<dbReference type="CDD" id="cd17572">
    <property type="entry name" value="REC_NtrC1-like"/>
    <property type="match status" value="1"/>
</dbReference>
<dbReference type="Gene3D" id="3.40.50.300">
    <property type="entry name" value="P-loop containing nucleotide triphosphate hydrolases"/>
    <property type="match status" value="1"/>
</dbReference>
<evidence type="ECO:0000313" key="13">
    <source>
        <dbReference type="Proteomes" id="UP000271227"/>
    </source>
</evidence>